<dbReference type="OrthoDB" id="3558762at2759"/>
<dbReference type="Proteomes" id="UP000605986">
    <property type="component" value="Unassembled WGS sequence"/>
</dbReference>
<evidence type="ECO:0000313" key="2">
    <source>
        <dbReference type="Proteomes" id="UP000605986"/>
    </source>
</evidence>
<accession>A0A8H4KC79</accession>
<protein>
    <submittedName>
        <fullName evidence="1">Uncharacterized protein</fullName>
    </submittedName>
</protein>
<comment type="caution">
    <text evidence="1">The sequence shown here is derived from an EMBL/GenBank/DDBJ whole genome shotgun (WGS) entry which is preliminary data.</text>
</comment>
<name>A0A8H4KC79_9HYPO</name>
<organism evidence="1 2">
    <name type="scientific">Fusarium austroafricanum</name>
    <dbReference type="NCBI Taxonomy" id="2364996"/>
    <lineage>
        <taxon>Eukaryota</taxon>
        <taxon>Fungi</taxon>
        <taxon>Dikarya</taxon>
        <taxon>Ascomycota</taxon>
        <taxon>Pezizomycotina</taxon>
        <taxon>Sordariomycetes</taxon>
        <taxon>Hypocreomycetidae</taxon>
        <taxon>Hypocreales</taxon>
        <taxon>Nectriaceae</taxon>
        <taxon>Fusarium</taxon>
        <taxon>Fusarium concolor species complex</taxon>
    </lineage>
</organism>
<proteinExistence type="predicted"/>
<evidence type="ECO:0000313" key="1">
    <source>
        <dbReference type="EMBL" id="KAF4447199.1"/>
    </source>
</evidence>
<gene>
    <name evidence="1" type="ORF">F53441_9246</name>
</gene>
<dbReference type="EMBL" id="JAADJG010000413">
    <property type="protein sequence ID" value="KAF4447199.1"/>
    <property type="molecule type" value="Genomic_DNA"/>
</dbReference>
<reference evidence="1" key="1">
    <citation type="submission" date="2020-01" db="EMBL/GenBank/DDBJ databases">
        <title>Identification and distribution of gene clusters putatively required for synthesis of sphingolipid metabolism inhibitors in phylogenetically diverse species of the filamentous fungus Fusarium.</title>
        <authorList>
            <person name="Kim H.-S."/>
            <person name="Busman M."/>
            <person name="Brown D.W."/>
            <person name="Divon H."/>
            <person name="Uhlig S."/>
            <person name="Proctor R.H."/>
        </authorList>
    </citation>
    <scope>NUCLEOTIDE SEQUENCE</scope>
    <source>
        <strain evidence="1">NRRL 53441</strain>
    </source>
</reference>
<keyword evidence="2" id="KW-1185">Reference proteome</keyword>
<sequence>MAYKIPVPKGAGDFFEKGNNYHCENSMTLAYGLHDTTKADVQKVCDRATESYAREILDWPNSGRFDKPDIFKADDTEGELKSLEDCTKRFVNHLAGLFQSSPPYDLPTYPHAFIVIDGKAESVKSATLVIAHQPDEGERWQVEHCSVLVHVELGLAVESLRMGDIPEQDLLGQQREKEQT</sequence>
<dbReference type="AlphaFoldDB" id="A0A8H4KC79"/>